<protein>
    <submittedName>
        <fullName evidence="4">Predicted dehydrogenase</fullName>
    </submittedName>
</protein>
<dbReference type="EMBL" id="FSRM01000002">
    <property type="protein sequence ID" value="SIO51064.1"/>
    <property type="molecule type" value="Genomic_DNA"/>
</dbReference>
<dbReference type="InterPro" id="IPR055170">
    <property type="entry name" value="GFO_IDH_MocA-like_dom"/>
</dbReference>
<dbReference type="RefSeq" id="WP_074267823.1">
    <property type="nucleotide sequence ID" value="NZ_FSRM01000002.1"/>
</dbReference>
<feature type="domain" description="Gfo/Idh/MocA-like oxidoreductase N-terminal" evidence="2">
    <location>
        <begin position="3"/>
        <end position="117"/>
    </location>
</feature>
<dbReference type="Pfam" id="PF22725">
    <property type="entry name" value="GFO_IDH_MocA_C3"/>
    <property type="match status" value="1"/>
</dbReference>
<evidence type="ECO:0000256" key="1">
    <source>
        <dbReference type="ARBA" id="ARBA00023002"/>
    </source>
</evidence>
<dbReference type="Pfam" id="PF01408">
    <property type="entry name" value="GFO_IDH_MocA"/>
    <property type="match status" value="1"/>
</dbReference>
<dbReference type="Proteomes" id="UP000184693">
    <property type="component" value="Unassembled WGS sequence"/>
</dbReference>
<dbReference type="Gene3D" id="3.30.360.10">
    <property type="entry name" value="Dihydrodipicolinate Reductase, domain 2"/>
    <property type="match status" value="1"/>
</dbReference>
<dbReference type="InterPro" id="IPR000683">
    <property type="entry name" value="Gfo/Idh/MocA-like_OxRdtase_N"/>
</dbReference>
<dbReference type="InterPro" id="IPR036291">
    <property type="entry name" value="NAD(P)-bd_dom_sf"/>
</dbReference>
<accession>A0A1N6K392</accession>
<dbReference type="GO" id="GO:0000166">
    <property type="term" value="F:nucleotide binding"/>
    <property type="evidence" value="ECO:0007669"/>
    <property type="project" value="InterPro"/>
</dbReference>
<keyword evidence="1" id="KW-0560">Oxidoreductase</keyword>
<dbReference type="OrthoDB" id="9801953at2"/>
<evidence type="ECO:0000259" key="3">
    <source>
        <dbReference type="Pfam" id="PF22725"/>
    </source>
</evidence>
<dbReference type="PANTHER" id="PTHR43818">
    <property type="entry name" value="BCDNA.GH03377"/>
    <property type="match status" value="1"/>
</dbReference>
<dbReference type="SUPFAM" id="SSF55347">
    <property type="entry name" value="Glyceraldehyde-3-phosphate dehydrogenase-like, C-terminal domain"/>
    <property type="match status" value="1"/>
</dbReference>
<dbReference type="Gene3D" id="3.40.50.720">
    <property type="entry name" value="NAD(P)-binding Rossmann-like Domain"/>
    <property type="match status" value="1"/>
</dbReference>
<dbReference type="AlphaFoldDB" id="A0A1N6K392"/>
<evidence type="ECO:0000313" key="4">
    <source>
        <dbReference type="EMBL" id="SIO51064.1"/>
    </source>
</evidence>
<dbReference type="SUPFAM" id="SSF51735">
    <property type="entry name" value="NAD(P)-binding Rossmann-fold domains"/>
    <property type="match status" value="1"/>
</dbReference>
<organism evidence="4 5">
    <name type="scientific">Paraburkholderia phenazinium</name>
    <dbReference type="NCBI Taxonomy" id="60549"/>
    <lineage>
        <taxon>Bacteria</taxon>
        <taxon>Pseudomonadati</taxon>
        <taxon>Pseudomonadota</taxon>
        <taxon>Betaproteobacteria</taxon>
        <taxon>Burkholderiales</taxon>
        <taxon>Burkholderiaceae</taxon>
        <taxon>Paraburkholderia</taxon>
    </lineage>
</organism>
<sequence length="379" mass="40243">MKINIGVIGCGNIFDAYIRNAVHFRDLSYVACADLNTELAQRKAALYGLEAMSIDSMLGRDDIDVVLNLTVPNAHAEVSLMAIAAGKHIYTEKPLAVTLAEGAAILDAARQRGVRVGSAPDTILGPAVQSARAIVDSQEIGKVVSGLATVQSHGMEHWHPNPSFFYKKGGGPVLDVGPYYVSTLVNLLGPVTSVKASGTIGYPERVVTTEGPTKGDVIKVETYTTLHALLSFASGAHVTLLASWDVWNSDLRPIELHGTEGTLRLADPNSFSGEVAVSVGAKSFRSIHTNTMPFGAFNRDWVGDGVCRSSCYRGLGLADMASAIQAGVVHRCNGEFAFHVLETMLAIEDAAASNGTVNLRSSCSRSPRLTGEDAMRLMA</sequence>
<dbReference type="GO" id="GO:0016491">
    <property type="term" value="F:oxidoreductase activity"/>
    <property type="evidence" value="ECO:0007669"/>
    <property type="project" value="UniProtKB-KW"/>
</dbReference>
<name>A0A1N6K392_9BURK</name>
<dbReference type="InterPro" id="IPR050463">
    <property type="entry name" value="Gfo/Idh/MocA_oxidrdct_glycsds"/>
</dbReference>
<dbReference type="PANTHER" id="PTHR43818:SF11">
    <property type="entry name" value="BCDNA.GH03377"/>
    <property type="match status" value="1"/>
</dbReference>
<proteinExistence type="predicted"/>
<feature type="domain" description="GFO/IDH/MocA-like oxidoreductase" evidence="3">
    <location>
        <begin position="128"/>
        <end position="264"/>
    </location>
</feature>
<evidence type="ECO:0000313" key="5">
    <source>
        <dbReference type="Proteomes" id="UP000184693"/>
    </source>
</evidence>
<reference evidence="4 5" key="1">
    <citation type="submission" date="2016-11" db="EMBL/GenBank/DDBJ databases">
        <authorList>
            <person name="Jaros S."/>
            <person name="Januszkiewicz K."/>
            <person name="Wedrychowicz H."/>
        </authorList>
    </citation>
    <scope>NUCLEOTIDE SEQUENCE [LARGE SCALE GENOMIC DNA]</scope>
    <source>
        <strain evidence="4 5">GAS86</strain>
    </source>
</reference>
<gene>
    <name evidence="4" type="ORF">SAMN05444168_5912</name>
</gene>
<evidence type="ECO:0000259" key="2">
    <source>
        <dbReference type="Pfam" id="PF01408"/>
    </source>
</evidence>